<dbReference type="CDD" id="cd01110">
    <property type="entry name" value="HTH_SoxR"/>
    <property type="match status" value="1"/>
</dbReference>
<keyword evidence="2" id="KW-0408">Iron</keyword>
<dbReference type="PANTHER" id="PTHR30204:SF0">
    <property type="entry name" value="REDOX-SENSITIVE TRANSCRIPTIONAL ACTIVATOR SOXR"/>
    <property type="match status" value="1"/>
</dbReference>
<proteinExistence type="predicted"/>
<dbReference type="InterPro" id="IPR000551">
    <property type="entry name" value="MerR-type_HTH_dom"/>
</dbReference>
<dbReference type="Proteomes" id="UP001595607">
    <property type="component" value="Unassembled WGS sequence"/>
</dbReference>
<dbReference type="EMBL" id="JBHRVA010000003">
    <property type="protein sequence ID" value="MFC3303189.1"/>
    <property type="molecule type" value="Genomic_DNA"/>
</dbReference>
<sequence>MTLPKALTPGEAAARAGLSVSALHFYEREGLIRSWRTEGNQRRYDRATLRRLGIIKAAQAIGISLKEVKEKLAPLPHDRAAKKADWARVATDWQGDLDARITRLQRLRDYLEGCIGCGCLSMDHCPLYNPEDKLRAEGPGPRTIEENL</sequence>
<comment type="caution">
    <text evidence="6">The sequence shown here is derived from an EMBL/GenBank/DDBJ whole genome shotgun (WGS) entry which is preliminary data.</text>
</comment>
<evidence type="ECO:0000256" key="2">
    <source>
        <dbReference type="ARBA" id="ARBA00023004"/>
    </source>
</evidence>
<accession>A0ABV7MCJ4</accession>
<evidence type="ECO:0000256" key="1">
    <source>
        <dbReference type="ARBA" id="ARBA00022714"/>
    </source>
</evidence>
<keyword evidence="4" id="KW-0238">DNA-binding</keyword>
<dbReference type="SUPFAM" id="SSF46955">
    <property type="entry name" value="Putative DNA-binding domain"/>
    <property type="match status" value="1"/>
</dbReference>
<keyword evidence="1" id="KW-0479">Metal-binding</keyword>
<evidence type="ECO:0000256" key="4">
    <source>
        <dbReference type="ARBA" id="ARBA00023125"/>
    </source>
</evidence>
<dbReference type="Pfam" id="PF13411">
    <property type="entry name" value="MerR_1"/>
    <property type="match status" value="1"/>
</dbReference>
<protein>
    <submittedName>
        <fullName evidence="6">Redox-sensitive transcriptional activator SoxR</fullName>
    </submittedName>
</protein>
<dbReference type="PRINTS" id="PR00040">
    <property type="entry name" value="HTHMERR"/>
</dbReference>
<dbReference type="Gene3D" id="1.10.1660.10">
    <property type="match status" value="1"/>
</dbReference>
<feature type="domain" description="HTH merR-type" evidence="5">
    <location>
        <begin position="6"/>
        <end position="74"/>
    </location>
</feature>
<evidence type="ECO:0000313" key="6">
    <source>
        <dbReference type="EMBL" id="MFC3303189.1"/>
    </source>
</evidence>
<name>A0ABV7MCJ4_9PROT</name>
<dbReference type="RefSeq" id="WP_189575493.1">
    <property type="nucleotide sequence ID" value="NZ_BMXU01000002.1"/>
</dbReference>
<keyword evidence="1" id="KW-0001">2Fe-2S</keyword>
<dbReference type="InterPro" id="IPR047057">
    <property type="entry name" value="MerR_fam"/>
</dbReference>
<evidence type="ECO:0000259" key="5">
    <source>
        <dbReference type="PROSITE" id="PS50937"/>
    </source>
</evidence>
<dbReference type="SMART" id="SM00422">
    <property type="entry name" value="HTH_MERR"/>
    <property type="match status" value="1"/>
</dbReference>
<dbReference type="PANTHER" id="PTHR30204">
    <property type="entry name" value="REDOX-CYCLING DRUG-SENSING TRANSCRIPTIONAL ACTIVATOR SOXR"/>
    <property type="match status" value="1"/>
</dbReference>
<dbReference type="PROSITE" id="PS50937">
    <property type="entry name" value="HTH_MERR_2"/>
    <property type="match status" value="1"/>
</dbReference>
<organism evidence="6 7">
    <name type="scientific">Parvularcula lutaonensis</name>
    <dbReference type="NCBI Taxonomy" id="491923"/>
    <lineage>
        <taxon>Bacteria</taxon>
        <taxon>Pseudomonadati</taxon>
        <taxon>Pseudomonadota</taxon>
        <taxon>Alphaproteobacteria</taxon>
        <taxon>Parvularculales</taxon>
        <taxon>Parvularculaceae</taxon>
        <taxon>Parvularcula</taxon>
    </lineage>
</organism>
<keyword evidence="3" id="KW-0411">Iron-sulfur</keyword>
<reference evidence="7" key="1">
    <citation type="journal article" date="2019" name="Int. J. Syst. Evol. Microbiol.">
        <title>The Global Catalogue of Microorganisms (GCM) 10K type strain sequencing project: providing services to taxonomists for standard genome sequencing and annotation.</title>
        <authorList>
            <consortium name="The Broad Institute Genomics Platform"/>
            <consortium name="The Broad Institute Genome Sequencing Center for Infectious Disease"/>
            <person name="Wu L."/>
            <person name="Ma J."/>
        </authorList>
    </citation>
    <scope>NUCLEOTIDE SEQUENCE [LARGE SCALE GENOMIC DNA]</scope>
    <source>
        <strain evidence="7">KCTC 22245</strain>
    </source>
</reference>
<keyword evidence="7" id="KW-1185">Reference proteome</keyword>
<dbReference type="InterPro" id="IPR009061">
    <property type="entry name" value="DNA-bd_dom_put_sf"/>
</dbReference>
<dbReference type="NCBIfam" id="TIGR01950">
    <property type="entry name" value="SoxR"/>
    <property type="match status" value="1"/>
</dbReference>
<evidence type="ECO:0000256" key="3">
    <source>
        <dbReference type="ARBA" id="ARBA00023014"/>
    </source>
</evidence>
<dbReference type="InterPro" id="IPR010211">
    <property type="entry name" value="Redox-sen_tscrpt-act_SoxR"/>
</dbReference>
<evidence type="ECO:0000313" key="7">
    <source>
        <dbReference type="Proteomes" id="UP001595607"/>
    </source>
</evidence>
<dbReference type="PROSITE" id="PS00552">
    <property type="entry name" value="HTH_MERR_1"/>
    <property type="match status" value="1"/>
</dbReference>
<gene>
    <name evidence="6" type="primary">soxR</name>
    <name evidence="6" type="ORF">ACFONP_10650</name>
</gene>